<dbReference type="Pfam" id="PF00583">
    <property type="entry name" value="Acetyltransf_1"/>
    <property type="match status" value="1"/>
</dbReference>
<dbReference type="SUPFAM" id="SSF55729">
    <property type="entry name" value="Acyl-CoA N-acyltransferases (Nat)"/>
    <property type="match status" value="1"/>
</dbReference>
<organism evidence="2 3">
    <name type="scientific">Candidatus Borkfalkia ceftriaxoniphila</name>
    <dbReference type="NCBI Taxonomy" id="2508949"/>
    <lineage>
        <taxon>Bacteria</taxon>
        <taxon>Bacillati</taxon>
        <taxon>Bacillota</taxon>
        <taxon>Clostridia</taxon>
        <taxon>Christensenellales</taxon>
        <taxon>Christensenellaceae</taxon>
        <taxon>Candidatus Borkfalkia</taxon>
    </lineage>
</organism>
<evidence type="ECO:0000313" key="3">
    <source>
        <dbReference type="Proteomes" id="UP000291269"/>
    </source>
</evidence>
<dbReference type="GO" id="GO:0016747">
    <property type="term" value="F:acyltransferase activity, transferring groups other than amino-acyl groups"/>
    <property type="evidence" value="ECO:0007669"/>
    <property type="project" value="InterPro"/>
</dbReference>
<dbReference type="RefSeq" id="WP_129226716.1">
    <property type="nucleotide sequence ID" value="NZ_SDOZ01000003.1"/>
</dbReference>
<protein>
    <submittedName>
        <fullName evidence="2">GNAT family N-acetyltransferase</fullName>
    </submittedName>
</protein>
<dbReference type="OrthoDB" id="1689703at2"/>
<feature type="domain" description="N-acetyltransferase" evidence="1">
    <location>
        <begin position="125"/>
        <end position="256"/>
    </location>
</feature>
<dbReference type="AlphaFoldDB" id="A0A4Q2K8T4"/>
<name>A0A4Q2K8T4_9FIRM</name>
<dbReference type="PROSITE" id="PS51186">
    <property type="entry name" value="GNAT"/>
    <property type="match status" value="1"/>
</dbReference>
<evidence type="ECO:0000313" key="2">
    <source>
        <dbReference type="EMBL" id="RXZ58324.1"/>
    </source>
</evidence>
<sequence length="261" mass="28670">MNKAEILKIALAQSAIDCACLPEDFLRGNYVIGEAAENPSARVYIRRPQVCDMVSYGSNVVAAARTDLFPALEKYLSSVDAAHAFETPNLLAFNELVAPFGLKVCFMAEYFLPDPDKLPAVDCGLRIRLLSPREFAHLYLPAWQNALCAERKEYDVLCAAAYDGDTLAGLAGCSADCSEMWQIGVDVLPAYRKRNVAAALTSRLAKEILQAGKVPFYCAAWCNLPSVKNALKCGFYPAWTQMTAMPAEFVENFLNGQDKQC</sequence>
<reference evidence="2 3" key="1">
    <citation type="journal article" date="2019" name="Gut">
        <title>Antibiotics-induced monodominance of a novel gut bacterial order.</title>
        <authorList>
            <person name="Hildebrand F."/>
            <person name="Moitinho-Silva L."/>
            <person name="Blasche S."/>
            <person name="Jahn M.T."/>
            <person name="Gossmann T.I."/>
            <person name="Heuerta-Cepas J."/>
            <person name="Hercog R."/>
            <person name="Luetge M."/>
            <person name="Bahram M."/>
            <person name="Pryszlak A."/>
            <person name="Alves R.J."/>
            <person name="Waszak S.M."/>
            <person name="Zhu A."/>
            <person name="Ye L."/>
            <person name="Costea P.I."/>
            <person name="Aalvink S."/>
            <person name="Belzer C."/>
            <person name="Forslund S.K."/>
            <person name="Sunagawa S."/>
            <person name="Hentschel U."/>
            <person name="Merten C."/>
            <person name="Patil K.R."/>
            <person name="Benes V."/>
            <person name="Bork P."/>
        </authorList>
    </citation>
    <scope>NUCLEOTIDE SEQUENCE [LARGE SCALE GENOMIC DNA]</scope>
    <source>
        <strain evidence="2 3">HDS1380</strain>
    </source>
</reference>
<proteinExistence type="predicted"/>
<comment type="caution">
    <text evidence="2">The sequence shown here is derived from an EMBL/GenBank/DDBJ whole genome shotgun (WGS) entry which is preliminary data.</text>
</comment>
<dbReference type="InterPro" id="IPR000182">
    <property type="entry name" value="GNAT_dom"/>
</dbReference>
<dbReference type="InterPro" id="IPR016181">
    <property type="entry name" value="Acyl_CoA_acyltransferase"/>
</dbReference>
<accession>A0A4Q2K8T4</accession>
<dbReference type="Proteomes" id="UP000291269">
    <property type="component" value="Unassembled WGS sequence"/>
</dbReference>
<keyword evidence="3" id="KW-1185">Reference proteome</keyword>
<gene>
    <name evidence="2" type="ORF">ESZ91_09735</name>
</gene>
<dbReference type="EMBL" id="SDOZ01000003">
    <property type="protein sequence ID" value="RXZ58324.1"/>
    <property type="molecule type" value="Genomic_DNA"/>
</dbReference>
<evidence type="ECO:0000259" key="1">
    <source>
        <dbReference type="PROSITE" id="PS51186"/>
    </source>
</evidence>
<dbReference type="Gene3D" id="3.40.630.30">
    <property type="match status" value="1"/>
</dbReference>
<keyword evidence="2" id="KW-0808">Transferase</keyword>